<dbReference type="RefSeq" id="WP_168667093.1">
    <property type="nucleotide sequence ID" value="NZ_JAAXKX010000004.1"/>
</dbReference>
<reference evidence="1 2" key="1">
    <citation type="submission" date="2020-04" db="EMBL/GenBank/DDBJ databases">
        <title>Draft Whole-Genome sequence of Marichromatium bheemlicum DSM 18632, type strain.</title>
        <authorList>
            <person name="Kyndt J.A."/>
            <person name="Meyer T.E."/>
        </authorList>
    </citation>
    <scope>NUCLEOTIDE SEQUENCE [LARGE SCALE GENOMIC DNA]</scope>
    <source>
        <strain evidence="1 2">DSM 18632</strain>
    </source>
</reference>
<organism evidence="1 2">
    <name type="scientific">Marichromatium bheemlicum</name>
    <dbReference type="NCBI Taxonomy" id="365339"/>
    <lineage>
        <taxon>Bacteria</taxon>
        <taxon>Pseudomonadati</taxon>
        <taxon>Pseudomonadota</taxon>
        <taxon>Gammaproteobacteria</taxon>
        <taxon>Chromatiales</taxon>
        <taxon>Chromatiaceae</taxon>
        <taxon>Marichromatium</taxon>
    </lineage>
</organism>
<protein>
    <submittedName>
        <fullName evidence="1">Uncharacterized protein</fullName>
    </submittedName>
</protein>
<proteinExistence type="predicted"/>
<evidence type="ECO:0000313" key="1">
    <source>
        <dbReference type="EMBL" id="NKN32515.1"/>
    </source>
</evidence>
<dbReference type="EMBL" id="JAAXKX010000004">
    <property type="protein sequence ID" value="NKN32515.1"/>
    <property type="molecule type" value="Genomic_DNA"/>
</dbReference>
<accession>A0ABX1I7Z5</accession>
<evidence type="ECO:0000313" key="2">
    <source>
        <dbReference type="Proteomes" id="UP000740754"/>
    </source>
</evidence>
<comment type="caution">
    <text evidence="1">The sequence shown here is derived from an EMBL/GenBank/DDBJ whole genome shotgun (WGS) entry which is preliminary data.</text>
</comment>
<name>A0ABX1I7Z5_9GAMM</name>
<keyword evidence="2" id="KW-1185">Reference proteome</keyword>
<gene>
    <name evidence="1" type="ORF">HF203_04690</name>
</gene>
<sequence length="73" mass="8276">MTDTPSAITRLYQQCEPTESLLPDDDRWVDFDDVRGEDNVVELYARSLRRAKPGHCDYKLFKGSRSSSAPATP</sequence>
<dbReference type="Proteomes" id="UP000740754">
    <property type="component" value="Unassembled WGS sequence"/>
</dbReference>